<feature type="domain" description="SCP" evidence="3">
    <location>
        <begin position="215"/>
        <end position="335"/>
    </location>
</feature>
<name>A0AAW9HPA2_9ACTO</name>
<keyword evidence="6" id="KW-1185">Reference proteome</keyword>
<evidence type="ECO:0000313" key="6">
    <source>
        <dbReference type="Proteomes" id="UP001284901"/>
    </source>
</evidence>
<feature type="coiled-coil region" evidence="1">
    <location>
        <begin position="103"/>
        <end position="166"/>
    </location>
</feature>
<proteinExistence type="predicted"/>
<feature type="signal peptide" evidence="2">
    <location>
        <begin position="1"/>
        <end position="20"/>
    </location>
</feature>
<sequence>MRTTALMLAGTLLAPLAVHALPAATPNEPARLVCNAGMMSPDQLRACLAKAIEDRDAVVAELEAKGIDVAEARELAQEWAKADMERSTWEARYVPEKRAVEDFEKIKKKYDDAVAQLAAAQRAFDQAQAEYDAATQPDPAAVAAAKQQMDNANAALEASKKEAQARWNRGSLGFFEAMGDKAAVEVFSETDTINDVPIPQYTRFGQPGDATNLDLMRDSIQRVNKLNELRARHGLAPLKISSALMARAQVNANVNVHGGFFDHVGGFNYGENIAAMPSRSGDPFTMWYDQEKAEYDRGVRDYPKIGHYLNIIQSEYVVTGFAIADYDAHPTYFFGNTFGRGDRFSQSYLPGYTTAEYLARLDGYIGSARENMTHGTPEARRAVVEAQDAFQRANAGKEDPAAQAKLDAARSQLETARLVYVVVKPEYDGAVKAKKNLPETKKAWEKAVARFKEVDAKMAEAGDLIAKLAKAEAEVLRAQERVNQISTPVRPADTGNVFYVSNDWTSTQASSVFSYGRARDEVLVGDWNGDGTDTFAVRRGNMIYVKNSVDGGAADIAFSYGRVGDEILVGDFDGDGRDTFAVRRGNTFYVLNSLHSGNADQVINYGRYGDTVYAGDFNGDGIDTFAVRRGSTYFVKNHIASGIADHVFAYGRAGDATILGDFDGDGRDTFAVRRGNTIYVKNSLGAGNADSVLTYGRVSDELYVGDWDGNGTDTPAVRR</sequence>
<dbReference type="InterPro" id="IPR014044">
    <property type="entry name" value="CAP_dom"/>
</dbReference>
<protein>
    <submittedName>
        <fullName evidence="4">CAP domain-containing protein</fullName>
    </submittedName>
</protein>
<dbReference type="AlphaFoldDB" id="A0AAW9HPA2"/>
<dbReference type="GeneID" id="92813293"/>
<evidence type="ECO:0000256" key="1">
    <source>
        <dbReference type="SAM" id="Coils"/>
    </source>
</evidence>
<keyword evidence="2" id="KW-0732">Signal</keyword>
<evidence type="ECO:0000313" key="5">
    <source>
        <dbReference type="EMBL" id="MDY5146864.1"/>
    </source>
</evidence>
<dbReference type="Pfam" id="PF00188">
    <property type="entry name" value="CAP"/>
    <property type="match status" value="1"/>
</dbReference>
<gene>
    <name evidence="4" type="ORF">R6G74_08240</name>
    <name evidence="5" type="ORF">R6P33_07540</name>
</gene>
<keyword evidence="1" id="KW-0175">Coiled coil</keyword>
<dbReference type="SMART" id="SM00198">
    <property type="entry name" value="SCP"/>
    <property type="match status" value="1"/>
</dbReference>
<evidence type="ECO:0000259" key="3">
    <source>
        <dbReference type="SMART" id="SM00198"/>
    </source>
</evidence>
<organism evidence="4 7">
    <name type="scientific">Actinotignum timonense</name>
    <dbReference type="NCBI Taxonomy" id="1870995"/>
    <lineage>
        <taxon>Bacteria</taxon>
        <taxon>Bacillati</taxon>
        <taxon>Actinomycetota</taxon>
        <taxon>Actinomycetes</taxon>
        <taxon>Actinomycetales</taxon>
        <taxon>Actinomycetaceae</taxon>
        <taxon>Actinotignum</taxon>
    </lineage>
</organism>
<dbReference type="CDD" id="cd05379">
    <property type="entry name" value="CAP_bacterial"/>
    <property type="match status" value="1"/>
</dbReference>
<evidence type="ECO:0000313" key="7">
    <source>
        <dbReference type="Proteomes" id="UP001288320"/>
    </source>
</evidence>
<accession>A0AAW9HPA2</accession>
<dbReference type="EMBL" id="JAWNFY010000021">
    <property type="protein sequence ID" value="MDY5146864.1"/>
    <property type="molecule type" value="Genomic_DNA"/>
</dbReference>
<dbReference type="SUPFAM" id="SSF69318">
    <property type="entry name" value="Integrin alpha N-terminal domain"/>
    <property type="match status" value="1"/>
</dbReference>
<dbReference type="Proteomes" id="UP001284901">
    <property type="component" value="Unassembled WGS sequence"/>
</dbReference>
<feature type="coiled-coil region" evidence="1">
    <location>
        <begin position="454"/>
        <end position="481"/>
    </location>
</feature>
<dbReference type="SUPFAM" id="SSF55797">
    <property type="entry name" value="PR-1-like"/>
    <property type="match status" value="1"/>
</dbReference>
<reference evidence="4 6" key="1">
    <citation type="submission" date="2023-10" db="EMBL/GenBank/DDBJ databases">
        <title>Whole Genome based description of the genera Actinobaculum and Actinotignum reveals a complex phylogenetic relationship within the species included in the genus Actinotignum.</title>
        <authorList>
            <person name="Jensen C.S."/>
            <person name="Dargis R."/>
            <person name="Kemp M."/>
            <person name="Christensen J.J."/>
        </authorList>
    </citation>
    <scope>NUCLEOTIDE SEQUENCE</scope>
    <source>
        <strain evidence="5 6">SLA_B089</strain>
        <strain evidence="4">SLA_B245</strain>
    </source>
</reference>
<evidence type="ECO:0000256" key="2">
    <source>
        <dbReference type="SAM" id="SignalP"/>
    </source>
</evidence>
<comment type="caution">
    <text evidence="4">The sequence shown here is derived from an EMBL/GenBank/DDBJ whole genome shotgun (WGS) entry which is preliminary data.</text>
</comment>
<evidence type="ECO:0000313" key="4">
    <source>
        <dbReference type="EMBL" id="MDY5141292.1"/>
    </source>
</evidence>
<dbReference type="Gene3D" id="3.40.33.10">
    <property type="entry name" value="CAP"/>
    <property type="match status" value="1"/>
</dbReference>
<dbReference type="EMBL" id="JAWNFV010000019">
    <property type="protein sequence ID" value="MDY5141292.1"/>
    <property type="molecule type" value="Genomic_DNA"/>
</dbReference>
<dbReference type="InterPro" id="IPR035940">
    <property type="entry name" value="CAP_sf"/>
</dbReference>
<dbReference type="Proteomes" id="UP001288320">
    <property type="component" value="Unassembled WGS sequence"/>
</dbReference>
<dbReference type="InterPro" id="IPR028994">
    <property type="entry name" value="Integrin_alpha_N"/>
</dbReference>
<feature type="chain" id="PRO_5043611787" evidence="2">
    <location>
        <begin position="21"/>
        <end position="719"/>
    </location>
</feature>
<dbReference type="RefSeq" id="WP_087070131.1">
    <property type="nucleotide sequence ID" value="NZ_CAUPFC010000033.1"/>
</dbReference>